<feature type="transmembrane region" description="Helical" evidence="1">
    <location>
        <begin position="47"/>
        <end position="67"/>
    </location>
</feature>
<dbReference type="KEGG" id="mlz:F6J85_01880"/>
<dbReference type="RefSeq" id="WP_150923610.1">
    <property type="nucleotide sequence ID" value="NZ_CP044232.1"/>
</dbReference>
<keyword evidence="3" id="KW-1185">Reference proteome</keyword>
<evidence type="ECO:0000313" key="3">
    <source>
        <dbReference type="Proteomes" id="UP000325516"/>
    </source>
</evidence>
<gene>
    <name evidence="2" type="ORF">F6J85_01880</name>
</gene>
<proteinExistence type="predicted"/>
<feature type="transmembrane region" description="Helical" evidence="1">
    <location>
        <begin position="125"/>
        <end position="145"/>
    </location>
</feature>
<dbReference type="EMBL" id="CP044232">
    <property type="protein sequence ID" value="QEW01967.1"/>
    <property type="molecule type" value="Genomic_DNA"/>
</dbReference>
<evidence type="ECO:0000256" key="1">
    <source>
        <dbReference type="SAM" id="Phobius"/>
    </source>
</evidence>
<protein>
    <submittedName>
        <fullName evidence="2">Uncharacterized protein</fullName>
    </submittedName>
</protein>
<dbReference type="AlphaFoldDB" id="A0A5J6L0H3"/>
<keyword evidence="1" id="KW-0812">Transmembrane</keyword>
<sequence>MTQNPQTSPSIARRSPFGMPVLALFGLAALALPRVILHDLRLIDPGGVLTWILAIGPMIVWIVVAVVRRVPNPFLTLLLVGAIYGALSVIIHQLLWVNAYAGDVPSIGGPAATVVARVAAVPSGLITGAVVGAITGLIAWGLSALTRSRGGSRSRS</sequence>
<feature type="transmembrane region" description="Helical" evidence="1">
    <location>
        <begin position="74"/>
        <end position="96"/>
    </location>
</feature>
<dbReference type="Proteomes" id="UP000325516">
    <property type="component" value="Chromosome"/>
</dbReference>
<keyword evidence="1" id="KW-1133">Transmembrane helix</keyword>
<keyword evidence="1" id="KW-0472">Membrane</keyword>
<accession>A0A5J6L0H3</accession>
<evidence type="ECO:0000313" key="2">
    <source>
        <dbReference type="EMBL" id="QEW01967.1"/>
    </source>
</evidence>
<name>A0A5J6L0H3_9MICO</name>
<reference evidence="3" key="1">
    <citation type="submission" date="2019-09" db="EMBL/GenBank/DDBJ databases">
        <title>Mumia zhuanghuii sp. nov. isolated from the intestinal contents of plateau pika (Ochotona curzoniae) in the Qinghai-Tibet plateau of China.</title>
        <authorList>
            <person name="Tian Z."/>
        </authorList>
    </citation>
    <scope>NUCLEOTIDE SEQUENCE [LARGE SCALE GENOMIC DNA]</scope>
    <source>
        <strain evidence="3">L-031</strain>
    </source>
</reference>
<organism evidence="2 3">
    <name type="scientific">Microbacterium lushaniae</name>
    <dbReference type="NCBI Taxonomy" id="2614639"/>
    <lineage>
        <taxon>Bacteria</taxon>
        <taxon>Bacillati</taxon>
        <taxon>Actinomycetota</taxon>
        <taxon>Actinomycetes</taxon>
        <taxon>Micrococcales</taxon>
        <taxon>Microbacteriaceae</taxon>
        <taxon>Microbacterium</taxon>
    </lineage>
</organism>